<dbReference type="PANTHER" id="PTHR42786:SF2">
    <property type="entry name" value="TRNA (CYTIDINE_URIDINE-2'-O-)-METHYLTRANSFERASE TRMJ"/>
    <property type="match status" value="1"/>
</dbReference>
<dbReference type="PANTHER" id="PTHR42786">
    <property type="entry name" value="TRNA/RRNA METHYLTRANSFERASE"/>
    <property type="match status" value="1"/>
</dbReference>
<dbReference type="InterPro" id="IPR029028">
    <property type="entry name" value="Alpha/beta_knot_MTases"/>
</dbReference>
<accession>A0A0S2DJY4</accession>
<dbReference type="STRING" id="69.GLE_3507"/>
<comment type="catalytic activity">
    <reaction evidence="5">
        <text>cytidine(32) in tRNA + S-adenosyl-L-methionine = 2'-O-methylcytidine(32) in tRNA + S-adenosyl-L-homocysteine + H(+)</text>
        <dbReference type="Rhea" id="RHEA:42932"/>
        <dbReference type="Rhea" id="RHEA-COMP:10288"/>
        <dbReference type="Rhea" id="RHEA-COMP:10289"/>
        <dbReference type="ChEBI" id="CHEBI:15378"/>
        <dbReference type="ChEBI" id="CHEBI:57856"/>
        <dbReference type="ChEBI" id="CHEBI:59789"/>
        <dbReference type="ChEBI" id="CHEBI:74495"/>
        <dbReference type="ChEBI" id="CHEBI:82748"/>
        <dbReference type="EC" id="2.1.1.200"/>
    </reaction>
</comment>
<comment type="subunit">
    <text evidence="5">Homodimer.</text>
</comment>
<keyword evidence="2 5" id="KW-0489">Methyltransferase</keyword>
<dbReference type="Gene3D" id="1.10.8.590">
    <property type="match status" value="1"/>
</dbReference>
<dbReference type="GO" id="GO:0160206">
    <property type="term" value="F:tRNA (cytidine(32)/uridine(32)-2'-O)-methyltransferase activity"/>
    <property type="evidence" value="ECO:0007669"/>
    <property type="project" value="UniProtKB-EC"/>
</dbReference>
<evidence type="ECO:0000313" key="8">
    <source>
        <dbReference type="EMBL" id="ALN58852.1"/>
    </source>
</evidence>
<reference evidence="8 9" key="1">
    <citation type="submission" date="2015-11" db="EMBL/GenBank/DDBJ databases">
        <title>Genome sequences of Lysobacter enzymogenes strain C3 and Lysobacter antibioticus ATCC 29479.</title>
        <authorList>
            <person name="Kobayashi D.Y."/>
        </authorList>
    </citation>
    <scope>NUCLEOTIDE SEQUENCE [LARGE SCALE GENOMIC DNA]</scope>
    <source>
        <strain evidence="8 9">C3</strain>
    </source>
</reference>
<dbReference type="Gene3D" id="3.40.1280.10">
    <property type="match status" value="1"/>
</dbReference>
<keyword evidence="5" id="KW-0963">Cytoplasm</keyword>
<gene>
    <name evidence="5" type="primary">trmJ</name>
    <name evidence="8" type="ORF">GLE_3507</name>
</gene>
<comment type="function">
    <text evidence="5">Catalyzes the formation of 2'O-methylated cytidine (Cm32) or 2'O-methylated uridine (Um32) at position 32 in tRNA.</text>
</comment>
<evidence type="ECO:0000256" key="3">
    <source>
        <dbReference type="ARBA" id="ARBA00022679"/>
    </source>
</evidence>
<protein>
    <recommendedName>
        <fullName evidence="5">tRNA (cytidine/uridine-2'-O-)-methyltransferase TrmJ</fullName>
        <ecNumber evidence="5">2.1.1.200</ecNumber>
    </recommendedName>
    <alternativeName>
        <fullName evidence="5">tRNA (cytidine(32)/uridine(32)-2'-O)-methyltransferase</fullName>
    </alternativeName>
    <alternativeName>
        <fullName evidence="5">tRNA Cm32/Um32 methyltransferase</fullName>
    </alternativeName>
</protein>
<dbReference type="AlphaFoldDB" id="A0A0S2DJY4"/>
<dbReference type="FunFam" id="3.40.1280.10:FF:000006">
    <property type="entry name" value="Uncharacterized tRNA/rRNA methyltransferase HI_0380"/>
    <property type="match status" value="1"/>
</dbReference>
<dbReference type="Pfam" id="PF00588">
    <property type="entry name" value="SpoU_methylase"/>
    <property type="match status" value="1"/>
</dbReference>
<proteinExistence type="inferred from homology"/>
<dbReference type="CDD" id="cd18093">
    <property type="entry name" value="SpoU-like_TrmJ"/>
    <property type="match status" value="1"/>
</dbReference>
<evidence type="ECO:0000256" key="1">
    <source>
        <dbReference type="ARBA" id="ARBA00007228"/>
    </source>
</evidence>
<dbReference type="NCBIfam" id="TIGR00050">
    <property type="entry name" value="rRNA_methyl_1"/>
    <property type="match status" value="1"/>
</dbReference>
<dbReference type="Proteomes" id="UP000061569">
    <property type="component" value="Chromosome"/>
</dbReference>
<dbReference type="GO" id="GO:0005829">
    <property type="term" value="C:cytosol"/>
    <property type="evidence" value="ECO:0007669"/>
    <property type="project" value="TreeGrafter"/>
</dbReference>
<dbReference type="EC" id="2.1.1.200" evidence="5"/>
<feature type="domain" description="tRNA/rRNA methyltransferase SpoU type" evidence="7">
    <location>
        <begin position="57"/>
        <end position="207"/>
    </location>
</feature>
<evidence type="ECO:0000256" key="4">
    <source>
        <dbReference type="ARBA" id="ARBA00022691"/>
    </source>
</evidence>
<feature type="compositionally biased region" description="Low complexity" evidence="6">
    <location>
        <begin position="14"/>
        <end position="35"/>
    </location>
</feature>
<comment type="catalytic activity">
    <reaction evidence="5">
        <text>uridine(32) in tRNA + S-adenosyl-L-methionine = 2'-O-methyluridine(32) in tRNA + S-adenosyl-L-homocysteine + H(+)</text>
        <dbReference type="Rhea" id="RHEA:42936"/>
        <dbReference type="Rhea" id="RHEA-COMP:10107"/>
        <dbReference type="Rhea" id="RHEA-COMP:10290"/>
        <dbReference type="ChEBI" id="CHEBI:15378"/>
        <dbReference type="ChEBI" id="CHEBI:57856"/>
        <dbReference type="ChEBI" id="CHEBI:59789"/>
        <dbReference type="ChEBI" id="CHEBI:65315"/>
        <dbReference type="ChEBI" id="CHEBI:74478"/>
        <dbReference type="EC" id="2.1.1.200"/>
    </reaction>
</comment>
<evidence type="ECO:0000313" key="9">
    <source>
        <dbReference type="Proteomes" id="UP000061569"/>
    </source>
</evidence>
<keyword evidence="4 5" id="KW-0949">S-adenosyl-L-methionine</keyword>
<dbReference type="GO" id="GO:0002128">
    <property type="term" value="P:tRNA nucleoside ribose methylation"/>
    <property type="evidence" value="ECO:0007669"/>
    <property type="project" value="TreeGrafter"/>
</dbReference>
<dbReference type="InterPro" id="IPR001537">
    <property type="entry name" value="SpoU_MeTrfase"/>
</dbReference>
<keyword evidence="5" id="KW-0819">tRNA processing</keyword>
<name>A0A0S2DJY4_LYSEN</name>
<dbReference type="GO" id="GO:0003723">
    <property type="term" value="F:RNA binding"/>
    <property type="evidence" value="ECO:0007669"/>
    <property type="project" value="InterPro"/>
</dbReference>
<evidence type="ECO:0000256" key="2">
    <source>
        <dbReference type="ARBA" id="ARBA00022603"/>
    </source>
</evidence>
<comment type="similarity">
    <text evidence="1">Belongs to the class IV-like SAM-binding methyltransferase superfamily. RNA methyltransferase TrmH family.</text>
</comment>
<dbReference type="EMBL" id="CP013140">
    <property type="protein sequence ID" value="ALN58852.1"/>
    <property type="molecule type" value="Genomic_DNA"/>
</dbReference>
<evidence type="ECO:0000256" key="6">
    <source>
        <dbReference type="SAM" id="MobiDB-lite"/>
    </source>
</evidence>
<dbReference type="InterPro" id="IPR029026">
    <property type="entry name" value="tRNA_m1G_MTases_N"/>
</dbReference>
<feature type="region of interest" description="Disordered" evidence="6">
    <location>
        <begin position="1"/>
        <end position="48"/>
    </location>
</feature>
<sequence>MNHDPREPAPTAQATENANPNANSEANPLEAASAPAPAPAPAPGDEPAAIDPAMARIRVVLVGTQHPGNIGSAARAMKTMGLSRLVLAAPEKAPDRDSYALAAGADDVLAAATVVPDLAAAVADCHFVLGCTARSRRIALEQFDPRQAAALCDARARAGSEVALVFGRERTGLENHELQLCHAAVHIPANPGYSSLNLAAAVQVLSYELRMASLAASAPAAAPAPLPAAIVGDGGDRREPPASHAQMEGFFGQLGQALDAIDFHKGRTPEAAMHKLRRLFLRAQLDEREVRLLRGVLADVERTAMLLAAAQKR</sequence>
<organism evidence="8 9">
    <name type="scientific">Lysobacter enzymogenes</name>
    <dbReference type="NCBI Taxonomy" id="69"/>
    <lineage>
        <taxon>Bacteria</taxon>
        <taxon>Pseudomonadati</taxon>
        <taxon>Pseudomonadota</taxon>
        <taxon>Gammaproteobacteria</taxon>
        <taxon>Lysobacterales</taxon>
        <taxon>Lysobacteraceae</taxon>
        <taxon>Lysobacter</taxon>
    </lineage>
</organism>
<keyword evidence="3 8" id="KW-0808">Transferase</keyword>
<comment type="subcellular location">
    <subcellularLocation>
        <location evidence="5">Cytoplasm</location>
    </subcellularLocation>
</comment>
<dbReference type="InterPro" id="IPR004384">
    <property type="entry name" value="RNA_MeTrfase_TrmJ/LasT"/>
</dbReference>
<dbReference type="GO" id="GO:0106339">
    <property type="term" value="F:tRNA (cytidine(32)-2'-O)-methyltransferase activity"/>
    <property type="evidence" value="ECO:0007669"/>
    <property type="project" value="RHEA"/>
</dbReference>
<evidence type="ECO:0000259" key="7">
    <source>
        <dbReference type="Pfam" id="PF00588"/>
    </source>
</evidence>
<dbReference type="PATRIC" id="fig|69.6.peg.3451"/>
<dbReference type="SUPFAM" id="SSF75217">
    <property type="entry name" value="alpha/beta knot"/>
    <property type="match status" value="1"/>
</dbReference>
<evidence type="ECO:0000256" key="5">
    <source>
        <dbReference type="RuleBase" id="RU362024"/>
    </source>
</evidence>
<dbReference type="KEGG" id="lez:GLE_3507"/>